<gene>
    <name evidence="2" type="ORF">Desaf_0756</name>
</gene>
<dbReference type="RefSeq" id="WP_014258942.1">
    <property type="nucleotide sequence ID" value="NC_016629.1"/>
</dbReference>
<evidence type="ECO:0000313" key="2">
    <source>
        <dbReference type="EMBL" id="EGJ49107.1"/>
    </source>
</evidence>
<dbReference type="HOGENOM" id="CLU_1335720_0_0_7"/>
<dbReference type="STRING" id="690850.Desaf_0756"/>
<protein>
    <submittedName>
        <fullName evidence="2">Uncharacterized protein</fullName>
    </submittedName>
</protein>
<accession>F3YUT0</accession>
<reference evidence="2 3" key="1">
    <citation type="journal article" date="2011" name="J. Bacteriol.">
        <title>Genome sequence of the mercury-methylating and pleomorphic Desulfovibrio africanus Strain Walvis Bay.</title>
        <authorList>
            <person name="Brown S.D."/>
            <person name="Wall J.D."/>
            <person name="Kucken A.M."/>
            <person name="Gilmour C.C."/>
            <person name="Podar M."/>
            <person name="Brandt C.C."/>
            <person name="Teshima H."/>
            <person name="Detter J.C."/>
            <person name="Han C.S."/>
            <person name="Land M.L."/>
            <person name="Lucas S."/>
            <person name="Han J."/>
            <person name="Pennacchio L."/>
            <person name="Nolan M."/>
            <person name="Pitluck S."/>
            <person name="Woyke T."/>
            <person name="Goodwin L."/>
            <person name="Palumbo A.V."/>
            <person name="Elias D.A."/>
        </authorList>
    </citation>
    <scope>NUCLEOTIDE SEQUENCE [LARGE SCALE GENOMIC DNA]</scope>
    <source>
        <strain evidence="2 3">Walvis Bay</strain>
    </source>
</reference>
<sequence precursor="true">MRGWFHGRALGALALCLILASLVTVTGCGFGGSIFPGLRWEKGGSKATKKELASYAQAVEALGAGKYERAASLFNDTFVATQDMELAGRARYGQAVAKPGAARSREDLRQAMDMWAGWSSGWPTSESCPDPRLFDPLLSRLGSASAKSFLNGKAQDMNSLELQAEELARQLDQAQRENEDMRAKIRALEELHQEMQQRQKKLITQ</sequence>
<proteinExistence type="predicted"/>
<evidence type="ECO:0000313" key="3">
    <source>
        <dbReference type="Proteomes" id="UP000007844"/>
    </source>
</evidence>
<feature type="coiled-coil region" evidence="1">
    <location>
        <begin position="150"/>
        <end position="205"/>
    </location>
</feature>
<evidence type="ECO:0000256" key="1">
    <source>
        <dbReference type="SAM" id="Coils"/>
    </source>
</evidence>
<name>F3YUT0_DESAF</name>
<dbReference type="Proteomes" id="UP000007844">
    <property type="component" value="Chromosome"/>
</dbReference>
<dbReference type="PROSITE" id="PS51257">
    <property type="entry name" value="PROKAR_LIPOPROTEIN"/>
    <property type="match status" value="1"/>
</dbReference>
<dbReference type="KEGG" id="daf:Desaf_0756"/>
<dbReference type="AlphaFoldDB" id="F3YUT0"/>
<dbReference type="EMBL" id="CP003221">
    <property type="protein sequence ID" value="EGJ49107.1"/>
    <property type="molecule type" value="Genomic_DNA"/>
</dbReference>
<organism evidence="2 3">
    <name type="scientific">Desulfocurvibacter africanus subsp. africanus str. Walvis Bay</name>
    <dbReference type="NCBI Taxonomy" id="690850"/>
    <lineage>
        <taxon>Bacteria</taxon>
        <taxon>Pseudomonadati</taxon>
        <taxon>Thermodesulfobacteriota</taxon>
        <taxon>Desulfovibrionia</taxon>
        <taxon>Desulfovibrionales</taxon>
        <taxon>Desulfovibrionaceae</taxon>
        <taxon>Desulfocurvibacter</taxon>
    </lineage>
</organism>
<keyword evidence="1" id="KW-0175">Coiled coil</keyword>
<keyword evidence="3" id="KW-1185">Reference proteome</keyword>